<dbReference type="SMART" id="SM00248">
    <property type="entry name" value="ANK"/>
    <property type="match status" value="23"/>
</dbReference>
<evidence type="ECO:0000256" key="3">
    <source>
        <dbReference type="PROSITE-ProRule" id="PRU00023"/>
    </source>
</evidence>
<evidence type="ECO:0000313" key="5">
    <source>
        <dbReference type="Proteomes" id="UP000717585"/>
    </source>
</evidence>
<dbReference type="InterPro" id="IPR002110">
    <property type="entry name" value="Ankyrin_rpt"/>
</dbReference>
<dbReference type="Proteomes" id="UP000717585">
    <property type="component" value="Unassembled WGS sequence"/>
</dbReference>
<feature type="repeat" description="ANK" evidence="3">
    <location>
        <begin position="608"/>
        <end position="640"/>
    </location>
</feature>
<keyword evidence="5" id="KW-1185">Reference proteome</keyword>
<feature type="repeat" description="ANK" evidence="3">
    <location>
        <begin position="740"/>
        <end position="772"/>
    </location>
</feature>
<dbReference type="EMBL" id="JAHDYR010000006">
    <property type="protein sequence ID" value="KAG9396399.1"/>
    <property type="molecule type" value="Genomic_DNA"/>
</dbReference>
<evidence type="ECO:0000256" key="1">
    <source>
        <dbReference type="ARBA" id="ARBA00022737"/>
    </source>
</evidence>
<feature type="repeat" description="ANK" evidence="3">
    <location>
        <begin position="1072"/>
        <end position="1098"/>
    </location>
</feature>
<dbReference type="InterPro" id="IPR036770">
    <property type="entry name" value="Ankyrin_rpt-contain_sf"/>
</dbReference>
<feature type="repeat" description="ANK" evidence="3">
    <location>
        <begin position="51"/>
        <end position="83"/>
    </location>
</feature>
<feature type="repeat" description="ANK" evidence="3">
    <location>
        <begin position="708"/>
        <end position="740"/>
    </location>
</feature>
<feature type="repeat" description="ANK" evidence="3">
    <location>
        <begin position="251"/>
        <end position="283"/>
    </location>
</feature>
<dbReference type="PROSITE" id="PS50297">
    <property type="entry name" value="ANK_REP_REGION"/>
    <property type="match status" value="15"/>
</dbReference>
<feature type="repeat" description="ANK" evidence="3">
    <location>
        <begin position="184"/>
        <end position="216"/>
    </location>
</feature>
<keyword evidence="1" id="KW-0677">Repeat</keyword>
<protein>
    <submittedName>
        <fullName evidence="4">Ankyrin repeats (3 copies)</fullName>
    </submittedName>
</protein>
<dbReference type="PANTHER" id="PTHR24166">
    <property type="entry name" value="ROLLING PEBBLES, ISOFORM B"/>
    <property type="match status" value="1"/>
</dbReference>
<feature type="repeat" description="ANK" evidence="3">
    <location>
        <begin position="806"/>
        <end position="838"/>
    </location>
</feature>
<proteinExistence type="predicted"/>
<dbReference type="Pfam" id="PF12796">
    <property type="entry name" value="Ank_2"/>
    <property type="match status" value="6"/>
</dbReference>
<dbReference type="PROSITE" id="PS50088">
    <property type="entry name" value="ANK_REPEAT"/>
    <property type="match status" value="18"/>
</dbReference>
<organism evidence="4 5">
    <name type="scientific">Carpediemonas membranifera</name>
    <dbReference type="NCBI Taxonomy" id="201153"/>
    <lineage>
        <taxon>Eukaryota</taxon>
        <taxon>Metamonada</taxon>
        <taxon>Carpediemonas-like organisms</taxon>
        <taxon>Carpediemonas</taxon>
    </lineage>
</organism>
<feature type="repeat" description="ANK" evidence="3">
    <location>
        <begin position="674"/>
        <end position="697"/>
    </location>
</feature>
<feature type="repeat" description="ANK" evidence="3">
    <location>
        <begin position="383"/>
        <end position="415"/>
    </location>
</feature>
<feature type="repeat" description="ANK" evidence="3">
    <location>
        <begin position="118"/>
        <end position="150"/>
    </location>
</feature>
<dbReference type="Gene3D" id="1.25.40.20">
    <property type="entry name" value="Ankyrin repeat-containing domain"/>
    <property type="match status" value="9"/>
</dbReference>
<dbReference type="Pfam" id="PF00023">
    <property type="entry name" value="Ank"/>
    <property type="match status" value="3"/>
</dbReference>
<evidence type="ECO:0000313" key="4">
    <source>
        <dbReference type="EMBL" id="KAG9396399.1"/>
    </source>
</evidence>
<feature type="repeat" description="ANK" evidence="3">
    <location>
        <begin position="18"/>
        <end position="50"/>
    </location>
</feature>
<feature type="repeat" description="ANK" evidence="3">
    <location>
        <begin position="151"/>
        <end position="183"/>
    </location>
</feature>
<feature type="repeat" description="ANK" evidence="3">
    <location>
        <begin position="773"/>
        <end position="805"/>
    </location>
</feature>
<sequence length="1392" mass="149958">MVSLLLEHRADPDHRDNNGWTPLIAAATNNHVEILKLLIDAGATLDLQEKDGRTALMVACVNGHADSAGFLLSAGADCTKVSSTGASALFLAAYFGFAGIVKLLLDANQSMINVANNDGSSPLFAASAKGHDDVVRLLIERGATLDQRNNNGRTPLIAAATNNHVEILKLLIDAGATLDLQNDEGFTALMLTCLRGHAECTRSLLAAGADCTKVHSSGSSALFIAAEKGFVEIATLLLDTNKSMIDIADNDSWSPLLRAAFGGHADMVSLLLEHRADPDHRDNNGWTPLIAAATNNHVEILKLLIDAGATLDLRDKDCRTALMMTCIQGNLSAAGVLLDGGAYTAYNCEYGSPLTTAAFNGFDDLILLLLEFGADVNGRFSAARLTALHSASAGNRTSCIRVLLKAGCNINARSTLGCTAALFAAENGNCEALSMLIAAGADVAIPGRTSLLSRPRRPRAIAQAKGHERCVFLLDHPDQCGPLDFEVGSPQFQSIRPEPSLAMLKATAAGVMQLTRDFSYSRSITPGSYLRWFFWHLSLQAMGRDEMLDILEKMRSMPPFSILISFMDWSFDGFNGFNGFHAAARDGNFEYLKYLATSPVLIGTVDGNGRSALFFAAAFGHTNCVKLLLDHGSDPDVQAKDGWTPLIAATVEGFSDVVRVLLVGGADPTNVLTNGRSALHVAAQHGFTTITERLLRNEPTLVDVVDSYDKTALDYSCAFGHAKATQLLLDAGANPNNSSKSGTCLTYAAHFGHADLILLLLQYGAKVDAPERSGKTALHCAAQAGRASCVRLLLQAGCDVNARSRLGSTAALFAAEKGHFNILRLLIGAGADITIPRRGKPRDVARSNGHGDCVYLLDNPGQFPVDIKPGSLVICPRAQRPVGTESDEEEAVDDSQAVLLLKSKRALYVEANLRRARRLLGEFKSTSTTKALEANQSARLLEADLARLSPVSSLHMDPMPLLGGRVREALERSDTLHSFVVRGDVRRMRSRKLLRSGKFGPVVLNCLDREGRSPLYSAFVHNQPHAFAALLKAECLLDDAFPDGHPLLAVITKPAILDEMLRAKVDVNATSRGTTALVAAIQGGHVDSARKLLSHGADPLLPADGVNAMHAIRAFPDTVVAKGLLCRAHGMHPHLVDAAVRVPPPAPPLDPSPFPVIAGHDSELHQGFALGNASYRNNAGGGDCAFFALHNLDPTLFSRNREWTRAAARALLGSYSAPIDLNETGYTHEELRGMFEDKNFVNLPALWAIQLYLSGRVRAETVGQFELIQYACVSASSSVHRSIERFHLEMTDDDTLALRCEHPERVVSSRFIAFAEGVGFSHGHYFNVYPTADVPRPAGWHRPGSEQDHVFVDHSIDSDEAVDDNSERVWQGKYGNFWFTRQRSFHVSSLGP</sequence>
<dbReference type="OrthoDB" id="194358at2759"/>
<dbReference type="SUPFAM" id="SSF48403">
    <property type="entry name" value="Ankyrin repeat"/>
    <property type="match status" value="4"/>
</dbReference>
<evidence type="ECO:0000256" key="2">
    <source>
        <dbReference type="ARBA" id="ARBA00023043"/>
    </source>
</evidence>
<dbReference type="PANTHER" id="PTHR24166:SF48">
    <property type="entry name" value="PROTEIN VAPYRIN"/>
    <property type="match status" value="1"/>
</dbReference>
<accession>A0A8J6E1I5</accession>
<feature type="repeat" description="ANK" evidence="3">
    <location>
        <begin position="284"/>
        <end position="316"/>
    </location>
</feature>
<feature type="repeat" description="ANK" evidence="3">
    <location>
        <begin position="416"/>
        <end position="448"/>
    </location>
</feature>
<name>A0A8J6E1I5_9EUKA</name>
<comment type="caution">
    <text evidence="4">The sequence shown here is derived from an EMBL/GenBank/DDBJ whole genome shotgun (WGS) entry which is preliminary data.</text>
</comment>
<dbReference type="PRINTS" id="PR01415">
    <property type="entry name" value="ANKYRIN"/>
</dbReference>
<gene>
    <name evidence="4" type="ORF">J8273_2130</name>
</gene>
<feature type="repeat" description="ANK" evidence="3">
    <location>
        <begin position="349"/>
        <end position="381"/>
    </location>
</feature>
<keyword evidence="2 3" id="KW-0040">ANK repeat</keyword>
<feature type="repeat" description="ANK" evidence="3">
    <location>
        <begin position="641"/>
        <end position="667"/>
    </location>
</feature>
<reference evidence="4" key="1">
    <citation type="submission" date="2021-05" db="EMBL/GenBank/DDBJ databases">
        <title>A free-living protist that lacks canonical eukaryotic 1 DNA replication and segregation systems.</title>
        <authorList>
            <person name="Salas-Leiva D.E."/>
            <person name="Tromer E.C."/>
            <person name="Curtis B.A."/>
            <person name="Jerlstrom-Hultqvist J."/>
            <person name="Kolisko M."/>
            <person name="Yi Z."/>
            <person name="Salas-Leiva J.S."/>
            <person name="Gallot-Lavallee L."/>
            <person name="Kops G.J.P.L."/>
            <person name="Archibald J.M."/>
            <person name="Simpson A.G.B."/>
            <person name="Roger A.J."/>
        </authorList>
    </citation>
    <scope>NUCLEOTIDE SEQUENCE</scope>
    <source>
        <strain evidence="4">BICM</strain>
    </source>
</reference>
<dbReference type="InterPro" id="IPR050889">
    <property type="entry name" value="Dendritic_Spine_Reg/Scaffold"/>
</dbReference>